<evidence type="ECO:0000313" key="3">
    <source>
        <dbReference type="Proteomes" id="UP000502823"/>
    </source>
</evidence>
<feature type="region of interest" description="Disordered" evidence="1">
    <location>
        <begin position="38"/>
        <end position="142"/>
    </location>
</feature>
<feature type="non-terminal residue" evidence="2">
    <location>
        <position position="142"/>
    </location>
</feature>
<sequence length="142" mass="15641">MADTEFEEFRRHFDRLPQHIKAPAHSYTLVHDVLLDEDSSTTSKSDGEEELACCSPTTSVGSEPQRASRDREDDATASTEKRSRHPSSGRGTPGSGTCLPLHSEEQGGSGGGAHLSNWVDKHRPGPGERRRRKLPEIPKNKK</sequence>
<accession>A0A6L2Q1J3</accession>
<protein>
    <submittedName>
        <fullName evidence="2">Uncharacterized protein</fullName>
    </submittedName>
</protein>
<comment type="caution">
    <text evidence="2">The sequence shown here is derived from an EMBL/GenBank/DDBJ whole genome shotgun (WGS) entry which is preliminary data.</text>
</comment>
<dbReference type="AlphaFoldDB" id="A0A6L2Q1J3"/>
<dbReference type="Proteomes" id="UP000502823">
    <property type="component" value="Unassembled WGS sequence"/>
</dbReference>
<feature type="compositionally biased region" description="Basic and acidic residues" evidence="1">
    <location>
        <begin position="119"/>
        <end position="142"/>
    </location>
</feature>
<organism evidence="2 3">
    <name type="scientific">Coptotermes formosanus</name>
    <name type="common">Formosan subterranean termite</name>
    <dbReference type="NCBI Taxonomy" id="36987"/>
    <lineage>
        <taxon>Eukaryota</taxon>
        <taxon>Metazoa</taxon>
        <taxon>Ecdysozoa</taxon>
        <taxon>Arthropoda</taxon>
        <taxon>Hexapoda</taxon>
        <taxon>Insecta</taxon>
        <taxon>Pterygota</taxon>
        <taxon>Neoptera</taxon>
        <taxon>Polyneoptera</taxon>
        <taxon>Dictyoptera</taxon>
        <taxon>Blattodea</taxon>
        <taxon>Blattoidea</taxon>
        <taxon>Termitoidae</taxon>
        <taxon>Rhinotermitidae</taxon>
        <taxon>Coptotermes</taxon>
    </lineage>
</organism>
<reference evidence="3" key="1">
    <citation type="submission" date="2020-01" db="EMBL/GenBank/DDBJ databases">
        <title>Draft genome sequence of the Termite Coptotermes fromosanus.</title>
        <authorList>
            <person name="Itakura S."/>
            <person name="Yosikawa Y."/>
            <person name="Umezawa K."/>
        </authorList>
    </citation>
    <scope>NUCLEOTIDE SEQUENCE [LARGE SCALE GENOMIC DNA]</scope>
</reference>
<proteinExistence type="predicted"/>
<evidence type="ECO:0000256" key="1">
    <source>
        <dbReference type="SAM" id="MobiDB-lite"/>
    </source>
</evidence>
<dbReference type="EMBL" id="BLKM01000654">
    <property type="protein sequence ID" value="GFG36625.1"/>
    <property type="molecule type" value="Genomic_DNA"/>
</dbReference>
<dbReference type="InParanoid" id="A0A6L2Q1J3"/>
<evidence type="ECO:0000313" key="2">
    <source>
        <dbReference type="EMBL" id="GFG36625.1"/>
    </source>
</evidence>
<dbReference type="OrthoDB" id="8121219at2759"/>
<gene>
    <name evidence="2" type="ORF">Cfor_05935</name>
</gene>
<name>A0A6L2Q1J3_COPFO</name>
<keyword evidence="3" id="KW-1185">Reference proteome</keyword>